<accession>A0A2T3J0S9</accession>
<keyword evidence="1" id="KW-0472">Membrane</keyword>
<proteinExistence type="predicted"/>
<evidence type="ECO:0008006" key="4">
    <source>
        <dbReference type="Google" id="ProtNLM"/>
    </source>
</evidence>
<evidence type="ECO:0000256" key="1">
    <source>
        <dbReference type="SAM" id="Phobius"/>
    </source>
</evidence>
<dbReference type="AlphaFoldDB" id="A0A2T3J0S9"/>
<dbReference type="OrthoDB" id="5917376at2"/>
<feature type="transmembrane region" description="Helical" evidence="1">
    <location>
        <begin position="12"/>
        <end position="30"/>
    </location>
</feature>
<evidence type="ECO:0000313" key="3">
    <source>
        <dbReference type="Proteomes" id="UP000241222"/>
    </source>
</evidence>
<keyword evidence="1" id="KW-0812">Transmembrane</keyword>
<sequence>MAAEKLTKGRLFQILFLMTILITAFVWRTVTYDKIDGEEINAETCNLTAEKCINPQGDTPLNLSLSPYPAVANQELNIQLHNTDVKPDATVEGVNMYMGIIPVTFEKKADGWIGRFTVPECMHDEMQWAIKIKQGNKEIIANFTVKKQ</sequence>
<evidence type="ECO:0000313" key="2">
    <source>
        <dbReference type="EMBL" id="PSU34681.1"/>
    </source>
</evidence>
<comment type="caution">
    <text evidence="2">The sequence shown here is derived from an EMBL/GenBank/DDBJ whole genome shotgun (WGS) entry which is preliminary data.</text>
</comment>
<name>A0A2T3J0S9_9GAMM</name>
<keyword evidence="1" id="KW-1133">Transmembrane helix</keyword>
<keyword evidence="3" id="KW-1185">Reference proteome</keyword>
<dbReference type="Proteomes" id="UP000241222">
    <property type="component" value="Unassembled WGS sequence"/>
</dbReference>
<dbReference type="EMBL" id="PYMH01000002">
    <property type="protein sequence ID" value="PSU34681.1"/>
    <property type="molecule type" value="Genomic_DNA"/>
</dbReference>
<reference evidence="2 3" key="1">
    <citation type="submission" date="2018-03" db="EMBL/GenBank/DDBJ databases">
        <title>Whole genome sequencing of Histamine producing bacteria.</title>
        <authorList>
            <person name="Butler K."/>
        </authorList>
    </citation>
    <scope>NUCLEOTIDE SEQUENCE [LARGE SCALE GENOMIC DNA]</scope>
    <source>
        <strain evidence="2 3">JCM 13586</strain>
    </source>
</reference>
<protein>
    <recommendedName>
        <fullName evidence="4">YtkA-like domain-containing protein</fullName>
    </recommendedName>
</protein>
<organism evidence="2 3">
    <name type="scientific">Photobacterium lutimaris</name>
    <dbReference type="NCBI Taxonomy" id="388278"/>
    <lineage>
        <taxon>Bacteria</taxon>
        <taxon>Pseudomonadati</taxon>
        <taxon>Pseudomonadota</taxon>
        <taxon>Gammaproteobacteria</taxon>
        <taxon>Vibrionales</taxon>
        <taxon>Vibrionaceae</taxon>
        <taxon>Photobacterium</taxon>
    </lineage>
</organism>
<gene>
    <name evidence="2" type="ORF">C9I99_06180</name>
</gene>